<dbReference type="Proteomes" id="UP001302812">
    <property type="component" value="Unassembled WGS sequence"/>
</dbReference>
<evidence type="ECO:0000313" key="10">
    <source>
        <dbReference type="EMBL" id="KAK4107237.1"/>
    </source>
</evidence>
<reference evidence="10" key="1">
    <citation type="journal article" date="2023" name="Mol. Phylogenet. Evol.">
        <title>Genome-scale phylogeny and comparative genomics of the fungal order Sordariales.</title>
        <authorList>
            <person name="Hensen N."/>
            <person name="Bonometti L."/>
            <person name="Westerberg I."/>
            <person name="Brannstrom I.O."/>
            <person name="Guillou S."/>
            <person name="Cros-Aarteil S."/>
            <person name="Calhoun S."/>
            <person name="Haridas S."/>
            <person name="Kuo A."/>
            <person name="Mondo S."/>
            <person name="Pangilinan J."/>
            <person name="Riley R."/>
            <person name="LaButti K."/>
            <person name="Andreopoulos B."/>
            <person name="Lipzen A."/>
            <person name="Chen C."/>
            <person name="Yan M."/>
            <person name="Daum C."/>
            <person name="Ng V."/>
            <person name="Clum A."/>
            <person name="Steindorff A."/>
            <person name="Ohm R.A."/>
            <person name="Martin F."/>
            <person name="Silar P."/>
            <person name="Natvig D.O."/>
            <person name="Lalanne C."/>
            <person name="Gautier V."/>
            <person name="Ament-Velasquez S.L."/>
            <person name="Kruys A."/>
            <person name="Hutchinson M.I."/>
            <person name="Powell A.J."/>
            <person name="Barry K."/>
            <person name="Miller A.N."/>
            <person name="Grigoriev I.V."/>
            <person name="Debuchy R."/>
            <person name="Gladieux P."/>
            <person name="Hiltunen Thoren M."/>
            <person name="Johannesson H."/>
        </authorList>
    </citation>
    <scope>NUCLEOTIDE SEQUENCE</scope>
    <source>
        <strain evidence="10">CBS 508.74</strain>
    </source>
</reference>
<proteinExistence type="inferred from homology"/>
<keyword evidence="6 9" id="KW-0472">Membrane</keyword>
<comment type="caution">
    <text evidence="10">The sequence shown here is derived from an EMBL/GenBank/DDBJ whole genome shotgun (WGS) entry which is preliminary data.</text>
</comment>
<sequence>MDKRLHDDPEERLLDGSVEFHDCNQCRQRPDNRRVSENAIRLAIVSLLVYIAAVLTFLVASKQHGGQQTPSDAPSSHSVLPKDVVQYEDRPEWEELKHPWSLEPSDELDMAWKDLLYAINIRITPSELDELGENKTNRVQVNGGDYAGVLGVYHHLHCLNNLRRLIHWDYYGPRLANTKHPEGFAKEHSNHCIDAMRQTLLCHANTAIYTVEYTGNPRSPVGRDLKSRAVTKCVNWDALNGWARQRALVPGQYSYILRPTNQAG</sequence>
<evidence type="ECO:0000256" key="2">
    <source>
        <dbReference type="ARBA" id="ARBA00004685"/>
    </source>
</evidence>
<protein>
    <recommendedName>
        <fullName evidence="12">Tat pathway signal sequence</fullName>
    </recommendedName>
</protein>
<name>A0AAN6QBN1_9PEZI</name>
<evidence type="ECO:0008006" key="12">
    <source>
        <dbReference type="Google" id="ProtNLM"/>
    </source>
</evidence>
<dbReference type="GeneID" id="89943480"/>
<keyword evidence="7" id="KW-0325">Glycoprotein</keyword>
<evidence type="ECO:0000256" key="5">
    <source>
        <dbReference type="ARBA" id="ARBA00023026"/>
    </source>
</evidence>
<dbReference type="PANTHER" id="PTHR33365:SF4">
    <property type="entry name" value="CYCLOCHLOROTINE BIOSYNTHESIS PROTEIN O"/>
    <property type="match status" value="1"/>
</dbReference>
<evidence type="ECO:0000256" key="4">
    <source>
        <dbReference type="ARBA" id="ARBA00022989"/>
    </source>
</evidence>
<evidence type="ECO:0000256" key="6">
    <source>
        <dbReference type="ARBA" id="ARBA00023136"/>
    </source>
</evidence>
<dbReference type="GO" id="GO:0016020">
    <property type="term" value="C:membrane"/>
    <property type="evidence" value="ECO:0007669"/>
    <property type="project" value="UniProtKB-SubCell"/>
</dbReference>
<organism evidence="10 11">
    <name type="scientific">Canariomyces notabilis</name>
    <dbReference type="NCBI Taxonomy" id="2074819"/>
    <lineage>
        <taxon>Eukaryota</taxon>
        <taxon>Fungi</taxon>
        <taxon>Dikarya</taxon>
        <taxon>Ascomycota</taxon>
        <taxon>Pezizomycotina</taxon>
        <taxon>Sordariomycetes</taxon>
        <taxon>Sordariomycetidae</taxon>
        <taxon>Sordariales</taxon>
        <taxon>Chaetomiaceae</taxon>
        <taxon>Canariomyces</taxon>
    </lineage>
</organism>
<comment type="pathway">
    <text evidence="2">Mycotoxin biosynthesis.</text>
</comment>
<dbReference type="EMBL" id="MU853378">
    <property type="protein sequence ID" value="KAK4107237.1"/>
    <property type="molecule type" value="Genomic_DNA"/>
</dbReference>
<dbReference type="InterPro" id="IPR021765">
    <property type="entry name" value="UstYa-like"/>
</dbReference>
<keyword evidence="5" id="KW-0843">Virulence</keyword>
<reference evidence="10" key="2">
    <citation type="submission" date="2023-05" db="EMBL/GenBank/DDBJ databases">
        <authorList>
            <consortium name="Lawrence Berkeley National Laboratory"/>
            <person name="Steindorff A."/>
            <person name="Hensen N."/>
            <person name="Bonometti L."/>
            <person name="Westerberg I."/>
            <person name="Brannstrom I.O."/>
            <person name="Guillou S."/>
            <person name="Cros-Aarteil S."/>
            <person name="Calhoun S."/>
            <person name="Haridas S."/>
            <person name="Kuo A."/>
            <person name="Mondo S."/>
            <person name="Pangilinan J."/>
            <person name="Riley R."/>
            <person name="Labutti K."/>
            <person name="Andreopoulos B."/>
            <person name="Lipzen A."/>
            <person name="Chen C."/>
            <person name="Yanf M."/>
            <person name="Daum C."/>
            <person name="Ng V."/>
            <person name="Clum A."/>
            <person name="Ohm R."/>
            <person name="Martin F."/>
            <person name="Silar P."/>
            <person name="Natvig D."/>
            <person name="Lalanne C."/>
            <person name="Gautier V."/>
            <person name="Ament-Velasquez S.L."/>
            <person name="Kruys A."/>
            <person name="Hutchinson M.I."/>
            <person name="Powell A.J."/>
            <person name="Barry K."/>
            <person name="Miller A.N."/>
            <person name="Grigoriev I.V."/>
            <person name="Debuchy R."/>
            <person name="Gladieux P."/>
            <person name="Thoren M.H."/>
            <person name="Johannesson H."/>
        </authorList>
    </citation>
    <scope>NUCLEOTIDE SEQUENCE</scope>
    <source>
        <strain evidence="10">CBS 508.74</strain>
    </source>
</reference>
<keyword evidence="11" id="KW-1185">Reference proteome</keyword>
<dbReference type="GO" id="GO:0043386">
    <property type="term" value="P:mycotoxin biosynthetic process"/>
    <property type="evidence" value="ECO:0007669"/>
    <property type="project" value="InterPro"/>
</dbReference>
<dbReference type="Pfam" id="PF11807">
    <property type="entry name" value="UstYa"/>
    <property type="match status" value="1"/>
</dbReference>
<evidence type="ECO:0000256" key="8">
    <source>
        <dbReference type="ARBA" id="ARBA00035112"/>
    </source>
</evidence>
<feature type="transmembrane region" description="Helical" evidence="9">
    <location>
        <begin position="39"/>
        <end position="60"/>
    </location>
</feature>
<dbReference type="AlphaFoldDB" id="A0AAN6QBN1"/>
<comment type="similarity">
    <text evidence="8">Belongs to the ustYa family.</text>
</comment>
<keyword evidence="3 9" id="KW-0812">Transmembrane</keyword>
<evidence type="ECO:0000313" key="11">
    <source>
        <dbReference type="Proteomes" id="UP001302812"/>
    </source>
</evidence>
<dbReference type="PANTHER" id="PTHR33365">
    <property type="entry name" value="YALI0B05434P"/>
    <property type="match status" value="1"/>
</dbReference>
<comment type="subcellular location">
    <subcellularLocation>
        <location evidence="1">Membrane</location>
        <topology evidence="1">Single-pass membrane protein</topology>
    </subcellularLocation>
</comment>
<evidence type="ECO:0000256" key="9">
    <source>
        <dbReference type="SAM" id="Phobius"/>
    </source>
</evidence>
<gene>
    <name evidence="10" type="ORF">N656DRAFT_849603</name>
</gene>
<evidence type="ECO:0000256" key="1">
    <source>
        <dbReference type="ARBA" id="ARBA00004167"/>
    </source>
</evidence>
<keyword evidence="4 9" id="KW-1133">Transmembrane helix</keyword>
<dbReference type="RefSeq" id="XP_064664807.1">
    <property type="nucleotide sequence ID" value="XM_064819354.1"/>
</dbReference>
<evidence type="ECO:0000256" key="3">
    <source>
        <dbReference type="ARBA" id="ARBA00022692"/>
    </source>
</evidence>
<accession>A0AAN6QBN1</accession>
<evidence type="ECO:0000256" key="7">
    <source>
        <dbReference type="ARBA" id="ARBA00023180"/>
    </source>
</evidence>